<feature type="compositionally biased region" description="Low complexity" evidence="1">
    <location>
        <begin position="233"/>
        <end position="247"/>
    </location>
</feature>
<proteinExistence type="predicted"/>
<evidence type="ECO:0000313" key="2">
    <source>
        <dbReference type="EMBL" id="KAK2098379.1"/>
    </source>
</evidence>
<keyword evidence="3" id="KW-1185">Reference proteome</keyword>
<dbReference type="EMBL" id="JASSZA010000011">
    <property type="protein sequence ID" value="KAK2098379.1"/>
    <property type="molecule type" value="Genomic_DNA"/>
</dbReference>
<accession>A0ABQ9UNJ8</accession>
<feature type="region of interest" description="Disordered" evidence="1">
    <location>
        <begin position="199"/>
        <end position="247"/>
    </location>
</feature>
<gene>
    <name evidence="2" type="ORF">P7K49_023830</name>
</gene>
<comment type="caution">
    <text evidence="2">The sequence shown here is derived from an EMBL/GenBank/DDBJ whole genome shotgun (WGS) entry which is preliminary data.</text>
</comment>
<feature type="compositionally biased region" description="Polar residues" evidence="1">
    <location>
        <begin position="39"/>
        <end position="62"/>
    </location>
</feature>
<sequence>EARPAQEGQDEIMQRASMERGFVRRAGSEPAVVQEHSAQEASIGSHCSSSCQAGGSTRPWTPSPQLFVLAKPLASERAHRSTCAGGILLLTRPPPSSVQKVTCPARHPDAPLILPRLGLSMAPPPPSMPALGDLAGSAEMSASLAAGNTTPTGNVGAKHQAVAMSRSPRTFCLPQLPSLLEESYVASAEPCKQPVAIEIIEQGMPKPRPQRRRGPTPSPSKAGPESRGQSACLLPSRSLPVSLRQAS</sequence>
<evidence type="ECO:0000313" key="3">
    <source>
        <dbReference type="Proteomes" id="UP001266305"/>
    </source>
</evidence>
<dbReference type="Proteomes" id="UP001266305">
    <property type="component" value="Unassembled WGS sequence"/>
</dbReference>
<protein>
    <submittedName>
        <fullName evidence="2">Uncharacterized protein</fullName>
    </submittedName>
</protein>
<feature type="non-terminal residue" evidence="2">
    <location>
        <position position="1"/>
    </location>
</feature>
<evidence type="ECO:0000256" key="1">
    <source>
        <dbReference type="SAM" id="MobiDB-lite"/>
    </source>
</evidence>
<name>A0ABQ9UNJ8_SAGOE</name>
<organism evidence="2 3">
    <name type="scientific">Saguinus oedipus</name>
    <name type="common">Cotton-top tamarin</name>
    <name type="synonym">Oedipomidas oedipus</name>
    <dbReference type="NCBI Taxonomy" id="9490"/>
    <lineage>
        <taxon>Eukaryota</taxon>
        <taxon>Metazoa</taxon>
        <taxon>Chordata</taxon>
        <taxon>Craniata</taxon>
        <taxon>Vertebrata</taxon>
        <taxon>Euteleostomi</taxon>
        <taxon>Mammalia</taxon>
        <taxon>Eutheria</taxon>
        <taxon>Euarchontoglires</taxon>
        <taxon>Primates</taxon>
        <taxon>Haplorrhini</taxon>
        <taxon>Platyrrhini</taxon>
        <taxon>Cebidae</taxon>
        <taxon>Callitrichinae</taxon>
        <taxon>Saguinus</taxon>
    </lineage>
</organism>
<reference evidence="2 3" key="1">
    <citation type="submission" date="2023-05" db="EMBL/GenBank/DDBJ databases">
        <title>B98-5 Cell Line De Novo Hybrid Assembly: An Optical Mapping Approach.</title>
        <authorList>
            <person name="Kananen K."/>
            <person name="Auerbach J.A."/>
            <person name="Kautto E."/>
            <person name="Blachly J.S."/>
        </authorList>
    </citation>
    <scope>NUCLEOTIDE SEQUENCE [LARGE SCALE GENOMIC DNA]</scope>
    <source>
        <strain evidence="2">B95-8</strain>
        <tissue evidence="2">Cell line</tissue>
    </source>
</reference>
<feature type="region of interest" description="Disordered" evidence="1">
    <location>
        <begin position="25"/>
        <end position="62"/>
    </location>
</feature>